<dbReference type="AlphaFoldDB" id="A0A0A1YQ21"/>
<dbReference type="InterPro" id="IPR009506">
    <property type="entry name" value="YjiS-like"/>
</dbReference>
<proteinExistence type="predicted"/>
<dbReference type="OrthoDB" id="6496803at2"/>
<name>A0A0A1YQ21_9PSED</name>
<sequence>MSGFNEVELALRQQDLLDEVRLRVVASSTAEGRESGQSRWALFWRRLSTRRALLSLTAEQLADVGLSREQALREARRPFWTL</sequence>
<comment type="caution">
    <text evidence="2">The sequence shown here is derived from an EMBL/GenBank/DDBJ whole genome shotgun (WGS) entry which is preliminary data.</text>
</comment>
<dbReference type="RefSeq" id="WP_025163946.1">
    <property type="nucleotide sequence ID" value="NZ_AWSQ01000001.1"/>
</dbReference>
<evidence type="ECO:0000259" key="1">
    <source>
        <dbReference type="Pfam" id="PF06568"/>
    </source>
</evidence>
<feature type="domain" description="YjiS-like" evidence="1">
    <location>
        <begin position="39"/>
        <end position="71"/>
    </location>
</feature>
<protein>
    <recommendedName>
        <fullName evidence="1">YjiS-like domain-containing protein</fullName>
    </recommendedName>
</protein>
<reference evidence="2 3" key="1">
    <citation type="journal article" date="2014" name="Genome Announc.">
        <title>Draft Genome Sequence of Petroleum Oil-Degrading Marine Bacterium Pseudomonas taeanensis Strain MS-3, Isolated from a Crude Oil-Contaminated Seashore.</title>
        <authorList>
            <person name="Lee S.Y."/>
            <person name="Kim S.H."/>
            <person name="Lee D.G."/>
            <person name="Shin S."/>
            <person name="Yun S.H."/>
            <person name="Choi C.W."/>
            <person name="Chung Y.H."/>
            <person name="Choi J.S."/>
            <person name="Kahng H.Y."/>
            <person name="Kim S.I."/>
        </authorList>
    </citation>
    <scope>NUCLEOTIDE SEQUENCE [LARGE SCALE GENOMIC DNA]</scope>
    <source>
        <strain evidence="2 3">MS-3</strain>
    </source>
</reference>
<dbReference type="EMBL" id="AWSQ01000001">
    <property type="protein sequence ID" value="KFX71113.1"/>
    <property type="molecule type" value="Genomic_DNA"/>
</dbReference>
<gene>
    <name evidence="2" type="ORF">TMS3_0104025</name>
</gene>
<keyword evidence="3" id="KW-1185">Reference proteome</keyword>
<evidence type="ECO:0000313" key="3">
    <source>
        <dbReference type="Proteomes" id="UP000030063"/>
    </source>
</evidence>
<organism evidence="2 3">
    <name type="scientific">Pseudomonas taeanensis MS-3</name>
    <dbReference type="NCBI Taxonomy" id="1395571"/>
    <lineage>
        <taxon>Bacteria</taxon>
        <taxon>Pseudomonadati</taxon>
        <taxon>Pseudomonadota</taxon>
        <taxon>Gammaproteobacteria</taxon>
        <taxon>Pseudomonadales</taxon>
        <taxon>Pseudomonadaceae</taxon>
        <taxon>Pseudomonas</taxon>
    </lineage>
</organism>
<dbReference type="Proteomes" id="UP000030063">
    <property type="component" value="Unassembled WGS sequence"/>
</dbReference>
<accession>A0A0A1YQ21</accession>
<dbReference type="Pfam" id="PF06568">
    <property type="entry name" value="YjiS-like"/>
    <property type="match status" value="1"/>
</dbReference>
<evidence type="ECO:0000313" key="2">
    <source>
        <dbReference type="EMBL" id="KFX71113.1"/>
    </source>
</evidence>